<dbReference type="Proteomes" id="UP001153678">
    <property type="component" value="Unassembled WGS sequence"/>
</dbReference>
<evidence type="ECO:0000313" key="3">
    <source>
        <dbReference type="Proteomes" id="UP001153678"/>
    </source>
</evidence>
<gene>
    <name evidence="2" type="ORF">FWILDA_LOCUS13283</name>
</gene>
<name>A0A9W4T069_9GLOM</name>
<comment type="caution">
    <text evidence="2">The sequence shown here is derived from an EMBL/GenBank/DDBJ whole genome shotgun (WGS) entry which is preliminary data.</text>
</comment>
<dbReference type="AlphaFoldDB" id="A0A9W4T069"/>
<organism evidence="2 3">
    <name type="scientific">Funneliformis geosporum</name>
    <dbReference type="NCBI Taxonomy" id="1117311"/>
    <lineage>
        <taxon>Eukaryota</taxon>
        <taxon>Fungi</taxon>
        <taxon>Fungi incertae sedis</taxon>
        <taxon>Mucoromycota</taxon>
        <taxon>Glomeromycotina</taxon>
        <taxon>Glomeromycetes</taxon>
        <taxon>Glomerales</taxon>
        <taxon>Glomeraceae</taxon>
        <taxon>Funneliformis</taxon>
    </lineage>
</organism>
<feature type="region of interest" description="Disordered" evidence="1">
    <location>
        <begin position="47"/>
        <end position="87"/>
    </location>
</feature>
<dbReference type="EMBL" id="CAMKVN010004841">
    <property type="protein sequence ID" value="CAI2187841.1"/>
    <property type="molecule type" value="Genomic_DNA"/>
</dbReference>
<evidence type="ECO:0000313" key="2">
    <source>
        <dbReference type="EMBL" id="CAI2187841.1"/>
    </source>
</evidence>
<reference evidence="2" key="1">
    <citation type="submission" date="2022-08" db="EMBL/GenBank/DDBJ databases">
        <authorList>
            <person name="Kallberg Y."/>
            <person name="Tangrot J."/>
            <person name="Rosling A."/>
        </authorList>
    </citation>
    <scope>NUCLEOTIDE SEQUENCE</scope>
    <source>
        <strain evidence="2">Wild A</strain>
    </source>
</reference>
<dbReference type="OrthoDB" id="2445956at2759"/>
<keyword evidence="3" id="KW-1185">Reference proteome</keyword>
<feature type="non-terminal residue" evidence="2">
    <location>
        <position position="182"/>
    </location>
</feature>
<evidence type="ECO:0000256" key="1">
    <source>
        <dbReference type="SAM" id="MobiDB-lite"/>
    </source>
</evidence>
<protein>
    <submittedName>
        <fullName evidence="2">6236_t:CDS:1</fullName>
    </submittedName>
</protein>
<proteinExistence type="predicted"/>
<sequence>MSEEEIKDFIKSSVNWTEMKKWIAEGMPYEEHDEVLMFLNQEKKRAGQYKADGKRKQTNGKISNQSARKTDKKARKESHINSATKGTKTPSVTTVNIVVKFLDQDKFPILSGYTTQMLQDLNNDGLINDVIGLNIKGKIREFNQNQTSIKPAVRTYDIVPKCSYMYALLLPNNHYLMLRHLC</sequence>
<accession>A0A9W4T069</accession>